<name>A0AAE4AU41_9HYPH</name>
<protein>
    <submittedName>
        <fullName evidence="3">DUF1009 family protein</fullName>
    </submittedName>
</protein>
<gene>
    <name evidence="3" type="ORF">J2S73_002011</name>
</gene>
<evidence type="ECO:0000313" key="4">
    <source>
        <dbReference type="Proteomes" id="UP001229244"/>
    </source>
</evidence>
<dbReference type="Gene3D" id="3.40.50.20">
    <property type="match status" value="1"/>
</dbReference>
<dbReference type="Pfam" id="PF06230">
    <property type="entry name" value="LpxI_C"/>
    <property type="match status" value="1"/>
</dbReference>
<proteinExistence type="predicted"/>
<dbReference type="PANTHER" id="PTHR39962:SF1">
    <property type="entry name" value="LPXI FAMILY PROTEIN"/>
    <property type="match status" value="1"/>
</dbReference>
<evidence type="ECO:0000313" key="3">
    <source>
        <dbReference type="EMBL" id="MDQ0315554.1"/>
    </source>
</evidence>
<dbReference type="InterPro" id="IPR041255">
    <property type="entry name" value="LpxI_N"/>
</dbReference>
<dbReference type="InterPro" id="IPR043167">
    <property type="entry name" value="LpxI_C_sf"/>
</dbReference>
<evidence type="ECO:0000259" key="1">
    <source>
        <dbReference type="Pfam" id="PF06230"/>
    </source>
</evidence>
<dbReference type="EMBL" id="JAUSUL010000002">
    <property type="protein sequence ID" value="MDQ0315554.1"/>
    <property type="molecule type" value="Genomic_DNA"/>
</dbReference>
<dbReference type="AlphaFoldDB" id="A0AAE4AU41"/>
<feature type="domain" description="LpxI C-terminal" evidence="1">
    <location>
        <begin position="146"/>
        <end position="280"/>
    </location>
</feature>
<keyword evidence="4" id="KW-1185">Reference proteome</keyword>
<comment type="caution">
    <text evidence="3">The sequence shown here is derived from an EMBL/GenBank/DDBJ whole genome shotgun (WGS) entry which is preliminary data.</text>
</comment>
<dbReference type="Proteomes" id="UP001229244">
    <property type="component" value="Unassembled WGS sequence"/>
</dbReference>
<dbReference type="InterPro" id="IPR010415">
    <property type="entry name" value="LpxI_C"/>
</dbReference>
<accession>A0AAE4AU41</accession>
<feature type="domain" description="LpxI N-terminal" evidence="2">
    <location>
        <begin position="13"/>
        <end position="142"/>
    </location>
</feature>
<reference evidence="3" key="1">
    <citation type="submission" date="2023-07" db="EMBL/GenBank/DDBJ databases">
        <title>Genomic Encyclopedia of Type Strains, Phase IV (KMG-IV): sequencing the most valuable type-strain genomes for metagenomic binning, comparative biology and taxonomic classification.</title>
        <authorList>
            <person name="Goeker M."/>
        </authorList>
    </citation>
    <scope>NUCLEOTIDE SEQUENCE</scope>
    <source>
        <strain evidence="3">DSM 21202</strain>
    </source>
</reference>
<organism evidence="3 4">
    <name type="scientific">Amorphus orientalis</name>
    <dbReference type="NCBI Taxonomy" id="649198"/>
    <lineage>
        <taxon>Bacteria</taxon>
        <taxon>Pseudomonadati</taxon>
        <taxon>Pseudomonadota</taxon>
        <taxon>Alphaproteobacteria</taxon>
        <taxon>Hyphomicrobiales</taxon>
        <taxon>Amorphaceae</taxon>
        <taxon>Amorphus</taxon>
    </lineage>
</organism>
<dbReference type="Pfam" id="PF17930">
    <property type="entry name" value="LpxI_N"/>
    <property type="match status" value="1"/>
</dbReference>
<evidence type="ECO:0000259" key="2">
    <source>
        <dbReference type="Pfam" id="PF17930"/>
    </source>
</evidence>
<dbReference type="RefSeq" id="WP_306885381.1">
    <property type="nucleotide sequence ID" value="NZ_JAUSUL010000002.1"/>
</dbReference>
<dbReference type="PANTHER" id="PTHR39962">
    <property type="entry name" value="BLL4848 PROTEIN"/>
    <property type="match status" value="1"/>
</dbReference>
<sequence length="289" mass="30033">MTDPAEPAGPGPVGIVAGGGRLPLEVAEAVEATGRKVVLACIDGEADLALDHPEAHVFRWGQVGGAVDFMTARGARDVVFVGTITRRPDFKAMRLDAGAWRRVPKILRVLVGGDDSVVRRALALVEEEGFRVRGIAEVAPGLLVKSGTLGRCEPEPDDLADAALGMKALGALGPYDVGQAAVVTRGRVVAIEAAEGTDRMLERVVELRKAGRVREQGGVLVKRSKPGQDLRTELPTIGASTIAGVAAARLSGVYLEAGRTLVADRKGTIAAADAARLFLVAGTDGEEGP</sequence>
<dbReference type="InterPro" id="IPR053174">
    <property type="entry name" value="LpxI"/>
</dbReference>
<dbReference type="Gene3D" id="3.40.140.80">
    <property type="match status" value="1"/>
</dbReference>